<keyword evidence="9" id="KW-0805">Transcription regulation</keyword>
<dbReference type="Gene3D" id="3.40.50.2300">
    <property type="match status" value="1"/>
</dbReference>
<dbReference type="Gene3D" id="2.60.40.10">
    <property type="entry name" value="Immunoglobulins"/>
    <property type="match status" value="1"/>
</dbReference>
<keyword evidence="13" id="KW-0472">Membrane</keyword>
<accession>A0A327QWK0</accession>
<evidence type="ECO:0000256" key="11">
    <source>
        <dbReference type="ARBA" id="ARBA00023163"/>
    </source>
</evidence>
<dbReference type="Gene3D" id="3.30.565.10">
    <property type="entry name" value="Histidine kinase-like ATPase, C-terminal domain"/>
    <property type="match status" value="1"/>
</dbReference>
<dbReference type="InterPro" id="IPR005467">
    <property type="entry name" value="His_kinase_dom"/>
</dbReference>
<keyword evidence="13" id="KW-0812">Transmembrane</keyword>
<dbReference type="PANTHER" id="PTHR43547:SF2">
    <property type="entry name" value="HYBRID SIGNAL TRANSDUCTION HISTIDINE KINASE C"/>
    <property type="match status" value="1"/>
</dbReference>
<dbReference type="SMART" id="SM00388">
    <property type="entry name" value="HisKA"/>
    <property type="match status" value="1"/>
</dbReference>
<dbReference type="InterPro" id="IPR036890">
    <property type="entry name" value="HATPase_C_sf"/>
</dbReference>
<dbReference type="Proteomes" id="UP000249696">
    <property type="component" value="Unassembled WGS sequence"/>
</dbReference>
<dbReference type="GO" id="GO:0000155">
    <property type="term" value="F:phosphorelay sensor kinase activity"/>
    <property type="evidence" value="ECO:0007669"/>
    <property type="project" value="InterPro"/>
</dbReference>
<evidence type="ECO:0000259" key="15">
    <source>
        <dbReference type="PROSITE" id="PS50109"/>
    </source>
</evidence>
<dbReference type="InterPro" id="IPR003594">
    <property type="entry name" value="HATPase_dom"/>
</dbReference>
<dbReference type="PROSITE" id="PS01124">
    <property type="entry name" value="HTH_ARAC_FAMILY_2"/>
    <property type="match status" value="1"/>
</dbReference>
<dbReference type="GO" id="GO:0003700">
    <property type="term" value="F:DNA-binding transcription factor activity"/>
    <property type="evidence" value="ECO:0007669"/>
    <property type="project" value="InterPro"/>
</dbReference>
<name>A0A327QWK0_9FLAO</name>
<dbReference type="PROSITE" id="PS50110">
    <property type="entry name" value="RESPONSE_REGULATORY"/>
    <property type="match status" value="1"/>
</dbReference>
<dbReference type="PANTHER" id="PTHR43547">
    <property type="entry name" value="TWO-COMPONENT HISTIDINE KINASE"/>
    <property type="match status" value="1"/>
</dbReference>
<dbReference type="Pfam" id="PF12833">
    <property type="entry name" value="HTH_18"/>
    <property type="match status" value="1"/>
</dbReference>
<keyword evidence="11" id="KW-0804">Transcription</keyword>
<evidence type="ECO:0000256" key="9">
    <source>
        <dbReference type="ARBA" id="ARBA00023015"/>
    </source>
</evidence>
<dbReference type="SMART" id="SM00387">
    <property type="entry name" value="HATPase_c"/>
    <property type="match status" value="1"/>
</dbReference>
<dbReference type="CDD" id="cd00082">
    <property type="entry name" value="HisKA"/>
    <property type="match status" value="1"/>
</dbReference>
<comment type="caution">
    <text evidence="17">The sequence shown here is derived from an EMBL/GenBank/DDBJ whole genome shotgun (WGS) entry which is preliminary data.</text>
</comment>
<keyword evidence="6" id="KW-0418">Kinase</keyword>
<dbReference type="InterPro" id="IPR018062">
    <property type="entry name" value="HTH_AraC-typ_CS"/>
</dbReference>
<dbReference type="Gene3D" id="1.10.10.60">
    <property type="entry name" value="Homeodomain-like"/>
    <property type="match status" value="1"/>
</dbReference>
<evidence type="ECO:0000256" key="7">
    <source>
        <dbReference type="ARBA" id="ARBA00022840"/>
    </source>
</evidence>
<evidence type="ECO:0000313" key="17">
    <source>
        <dbReference type="EMBL" id="RAJ09046.1"/>
    </source>
</evidence>
<dbReference type="Pfam" id="PF07495">
    <property type="entry name" value="Y_Y_Y"/>
    <property type="match status" value="1"/>
</dbReference>
<evidence type="ECO:0000256" key="5">
    <source>
        <dbReference type="ARBA" id="ARBA00022741"/>
    </source>
</evidence>
<keyword evidence="8" id="KW-0902">Two-component regulatory system</keyword>
<dbReference type="InterPro" id="IPR013783">
    <property type="entry name" value="Ig-like_fold"/>
</dbReference>
<sequence>MNKKLNRNKIYALYVLGLFCWSYVSGQHSSNFIHLSSKLDNRNIKVTHTVQDSLGFVWLAHAEGISKYDGYNFEFTPKESIFGEDTSSDELKKIFRDAKGVIWALSMNGQISYLEKNGKFLSIDYSVKGFQKKQKVTIVNEDNGVIWLATEKGSIYSYNHSKGILDSITTIPVNSLGLNEVNSLVVRKSDQLIVSTYKGPLYIYYLGTKRLETLEVPYDYTLADNNLLLLDKKNRLWIGSSYVGHGIVVYDFDKESFVQDEIINEQWRSQLNELFISMYCDVNGFIWLGTDGNGLYRLDTESGELTIYKHNHLNGFSLSTNTVIGINEDLKNNLWVLTNYGDLNILRNKNNQINYHSGGVKGSPARVLSSFRANDGTLWIGTDGDGITKVATNGVEEQFFNNLAQSKGFYIHSINEDSNGNIWIGTYKNGLWVYNTRNGRFSKLPLSNSKNNMVLDVRFIFKDSKGRLWVTTDMGIYLFSERNKLLARFENGTAGLVGSISQSVVEDTLGTVWLAYNGGGLFRFNEDGIDIAKSNFTRFKHVNDTLITNNNYDIWSIAASNADAIWLVMVSGELVKFSIENQQVEKIKIKGIYDNTIFRSVILEDLDNLWLGSTTGIWHINIRDSISRVFQKIDGLQDDSFMQRSAFLGWDGNIYFGGLNGVSYFKPNQIKKEETVAKLFIEDIDILNQPAINVIPEQITDGVEALEVLELDHDQSSFSFRFLAIDNVLFSNYNYAYRLKGFNDNWIDSEKERLATYTNIPPGNYVFEVKASTGNGEWDIKETSVAIRILRPFWRSNLAQIIYLFLIIGLLYGMVIWIRLRNRVIADELEHKHERELYALKMDFFAKMSHEIQTPLTLILIPLENMLQRAMKSGNVLLQQRLRLISNNANRLSRIVFELTSLRDKELEKLVLRAAEHNLVSDLSEITSSFEEQALFKGINFKCSYPSDELKMWYDKDKMEHIFFNLLSNAFKFTPKGGTILLDVIVEDWDRNVKISVTDSGPGIPNEELKNIFQLFYQADSGQQKMGTGIGLALTKELVDLHHGKIDVKSDPVKGTCFSVSFPIDKNKNESVQNELSLEEAIMEVEEVEYELKEENIGTSSAKLGKTILVVEDNYELQISLKDIFNDYYNVLLAENGEEGYALALEHNPDLIISDIMMPKIDGIEMSKILQRNELTTHIPIILLTAKKAAKNKILGLRAGAVEYINKPFNINELVLKVNNIITRSDRLIMKYKNDLITTPKKGGSRSQDEVFLENLVSLVENQISNPDFKTEDLSHDLNMSYSAIYRKFQGLTGKKIVDFVRTMRLKKAAVLISDCNYSVSEAAFLVGFNDPKYFSKCFKKEFGKSPRKLKGKVDHIEGFKLK</sequence>
<dbReference type="InterPro" id="IPR036097">
    <property type="entry name" value="HisK_dim/P_sf"/>
</dbReference>
<reference evidence="17 18" key="1">
    <citation type="submission" date="2018-06" db="EMBL/GenBank/DDBJ databases">
        <title>Genomic Encyclopedia of Archaeal and Bacterial Type Strains, Phase II (KMG-II): from individual species to whole genera.</title>
        <authorList>
            <person name="Goeker M."/>
        </authorList>
    </citation>
    <scope>NUCLEOTIDE SEQUENCE [LARGE SCALE GENOMIC DNA]</scope>
    <source>
        <strain evidence="17 18">DSM 23522</strain>
    </source>
</reference>
<dbReference type="PRINTS" id="PR00344">
    <property type="entry name" value="BCTRLSENSOR"/>
</dbReference>
<dbReference type="EC" id="2.7.13.3" evidence="2"/>
<dbReference type="GO" id="GO:0005524">
    <property type="term" value="F:ATP binding"/>
    <property type="evidence" value="ECO:0007669"/>
    <property type="project" value="UniProtKB-KW"/>
</dbReference>
<dbReference type="InterPro" id="IPR004358">
    <property type="entry name" value="Sig_transdc_His_kin-like_C"/>
</dbReference>
<feature type="domain" description="HTH araC/xylS-type" evidence="14">
    <location>
        <begin position="1254"/>
        <end position="1353"/>
    </location>
</feature>
<gene>
    <name evidence="17" type="ORF">LV92_03264</name>
</gene>
<evidence type="ECO:0000259" key="16">
    <source>
        <dbReference type="PROSITE" id="PS50110"/>
    </source>
</evidence>
<evidence type="ECO:0000256" key="10">
    <source>
        <dbReference type="ARBA" id="ARBA00023125"/>
    </source>
</evidence>
<dbReference type="Gene3D" id="1.10.287.130">
    <property type="match status" value="1"/>
</dbReference>
<dbReference type="InterPro" id="IPR003661">
    <property type="entry name" value="HisK_dim/P_dom"/>
</dbReference>
<dbReference type="InterPro" id="IPR001789">
    <property type="entry name" value="Sig_transdc_resp-reg_receiver"/>
</dbReference>
<keyword evidence="5" id="KW-0547">Nucleotide-binding</keyword>
<feature type="domain" description="Histidine kinase" evidence="15">
    <location>
        <begin position="847"/>
        <end position="1066"/>
    </location>
</feature>
<dbReference type="GO" id="GO:0043565">
    <property type="term" value="F:sequence-specific DNA binding"/>
    <property type="evidence" value="ECO:0007669"/>
    <property type="project" value="InterPro"/>
</dbReference>
<evidence type="ECO:0000256" key="3">
    <source>
        <dbReference type="ARBA" id="ARBA00022553"/>
    </source>
</evidence>
<proteinExistence type="predicted"/>
<protein>
    <recommendedName>
        <fullName evidence="2">histidine kinase</fullName>
        <ecNumber evidence="2">2.7.13.3</ecNumber>
    </recommendedName>
</protein>
<evidence type="ECO:0000256" key="4">
    <source>
        <dbReference type="ARBA" id="ARBA00022679"/>
    </source>
</evidence>
<evidence type="ECO:0000256" key="12">
    <source>
        <dbReference type="PROSITE-ProRule" id="PRU00169"/>
    </source>
</evidence>
<dbReference type="SMART" id="SM00342">
    <property type="entry name" value="HTH_ARAC"/>
    <property type="match status" value="1"/>
</dbReference>
<dbReference type="Gene3D" id="2.130.10.10">
    <property type="entry name" value="YVTN repeat-like/Quinoprotein amine dehydrogenase"/>
    <property type="match status" value="2"/>
</dbReference>
<dbReference type="Pfam" id="PF07494">
    <property type="entry name" value="Reg_prop"/>
    <property type="match status" value="1"/>
</dbReference>
<evidence type="ECO:0000256" key="13">
    <source>
        <dbReference type="SAM" id="Phobius"/>
    </source>
</evidence>
<dbReference type="Pfam" id="PF00072">
    <property type="entry name" value="Response_reg"/>
    <property type="match status" value="1"/>
</dbReference>
<keyword evidence="10" id="KW-0238">DNA-binding</keyword>
<dbReference type="InterPro" id="IPR011110">
    <property type="entry name" value="Reg_prop"/>
</dbReference>
<keyword evidence="18" id="KW-1185">Reference proteome</keyword>
<dbReference type="SUPFAM" id="SSF52172">
    <property type="entry name" value="CheY-like"/>
    <property type="match status" value="1"/>
</dbReference>
<keyword evidence="13" id="KW-1133">Transmembrane helix</keyword>
<evidence type="ECO:0000256" key="2">
    <source>
        <dbReference type="ARBA" id="ARBA00012438"/>
    </source>
</evidence>
<dbReference type="PROSITE" id="PS00041">
    <property type="entry name" value="HTH_ARAC_FAMILY_1"/>
    <property type="match status" value="1"/>
</dbReference>
<dbReference type="FunFam" id="3.30.565.10:FF:000037">
    <property type="entry name" value="Hybrid sensor histidine kinase/response regulator"/>
    <property type="match status" value="1"/>
</dbReference>
<dbReference type="SUPFAM" id="SSF46689">
    <property type="entry name" value="Homeodomain-like"/>
    <property type="match status" value="1"/>
</dbReference>
<evidence type="ECO:0000256" key="8">
    <source>
        <dbReference type="ARBA" id="ARBA00023012"/>
    </source>
</evidence>
<feature type="domain" description="Response regulatory" evidence="16">
    <location>
        <begin position="1107"/>
        <end position="1222"/>
    </location>
</feature>
<evidence type="ECO:0000313" key="18">
    <source>
        <dbReference type="Proteomes" id="UP000249696"/>
    </source>
</evidence>
<dbReference type="SUPFAM" id="SSF55874">
    <property type="entry name" value="ATPase domain of HSP90 chaperone/DNA topoisomerase II/histidine kinase"/>
    <property type="match status" value="1"/>
</dbReference>
<dbReference type="Pfam" id="PF00512">
    <property type="entry name" value="HisKA"/>
    <property type="match status" value="1"/>
</dbReference>
<dbReference type="InterPro" id="IPR009057">
    <property type="entry name" value="Homeodomain-like_sf"/>
</dbReference>
<evidence type="ECO:0000256" key="1">
    <source>
        <dbReference type="ARBA" id="ARBA00000085"/>
    </source>
</evidence>
<evidence type="ECO:0000259" key="14">
    <source>
        <dbReference type="PROSITE" id="PS01124"/>
    </source>
</evidence>
<dbReference type="InterPro" id="IPR018060">
    <property type="entry name" value="HTH_AraC"/>
</dbReference>
<feature type="modified residue" description="4-aspartylphosphate" evidence="12">
    <location>
        <position position="1155"/>
    </location>
</feature>
<comment type="catalytic activity">
    <reaction evidence="1">
        <text>ATP + protein L-histidine = ADP + protein N-phospho-L-histidine.</text>
        <dbReference type="EC" id="2.7.13.3"/>
    </reaction>
</comment>
<dbReference type="InterPro" id="IPR011006">
    <property type="entry name" value="CheY-like_superfamily"/>
</dbReference>
<dbReference type="RefSeq" id="WP_111624638.1">
    <property type="nucleotide sequence ID" value="NZ_QLLN01000006.1"/>
</dbReference>
<keyword evidence="4" id="KW-0808">Transferase</keyword>
<dbReference type="PROSITE" id="PS50109">
    <property type="entry name" value="HIS_KIN"/>
    <property type="match status" value="1"/>
</dbReference>
<dbReference type="EMBL" id="QLLN01000006">
    <property type="protein sequence ID" value="RAJ09046.1"/>
    <property type="molecule type" value="Genomic_DNA"/>
</dbReference>
<feature type="transmembrane region" description="Helical" evidence="13">
    <location>
        <begin position="801"/>
        <end position="820"/>
    </location>
</feature>
<dbReference type="SMART" id="SM00448">
    <property type="entry name" value="REC"/>
    <property type="match status" value="1"/>
</dbReference>
<keyword evidence="3 12" id="KW-0597">Phosphoprotein</keyword>
<organism evidence="17 18">
    <name type="scientific">Arenibacter echinorum</name>
    <dbReference type="NCBI Taxonomy" id="440515"/>
    <lineage>
        <taxon>Bacteria</taxon>
        <taxon>Pseudomonadati</taxon>
        <taxon>Bacteroidota</taxon>
        <taxon>Flavobacteriia</taxon>
        <taxon>Flavobacteriales</taxon>
        <taxon>Flavobacteriaceae</taxon>
        <taxon>Arenibacter</taxon>
    </lineage>
</organism>
<dbReference type="OrthoDB" id="358279at2"/>
<dbReference type="SUPFAM" id="SSF47384">
    <property type="entry name" value="Homodimeric domain of signal transducing histidine kinase"/>
    <property type="match status" value="1"/>
</dbReference>
<dbReference type="InterPro" id="IPR011123">
    <property type="entry name" value="Y_Y_Y"/>
</dbReference>
<dbReference type="SUPFAM" id="SSF63829">
    <property type="entry name" value="Calcium-dependent phosphotriesterase"/>
    <property type="match status" value="2"/>
</dbReference>
<evidence type="ECO:0000256" key="6">
    <source>
        <dbReference type="ARBA" id="ARBA00022777"/>
    </source>
</evidence>
<dbReference type="InterPro" id="IPR015943">
    <property type="entry name" value="WD40/YVTN_repeat-like_dom_sf"/>
</dbReference>
<keyword evidence="7" id="KW-0067">ATP-binding</keyword>
<dbReference type="Pfam" id="PF02518">
    <property type="entry name" value="HATPase_c"/>
    <property type="match status" value="1"/>
</dbReference>